<sequence>MEAAVEAVVEEVRTSGIGSFMPCLVHVAGRVPTLGEPLLDEYLRFTAARVRPNTLAAQAFDLKVFFGIVGKPPEQVTVTDVLGFIEAQRAPRRGGRPSSQRARTELGRPLSPAAYDLWGRMPLGWVLLAGPGALSATKPPRRMGVGSYGDRVELGPSEKMLRLRFAGTCRVCGLALPAGSHGVYDRASRSVRCERHSAVDGGGLEASAVDAGVAGASARREFDRRSAAREARVRANHPRLGGLLLAVTGEQQSIRAWQTGAAGEERLGRGLDAIAGERVQVLHDRRMPGSRANIDHVVVAPGGVYVVDAKKYRGRPRLKVEGGVLRPRVERLLVGARDRTRLVDGALRQVDVVRGLLGGEVPVQGVLCFVDADWPLLGGAFSIGGVQVCWPKKLYARLQAPGPLSAGHVGELHRELVRALPPA</sequence>
<feature type="domain" description="NERD" evidence="1">
    <location>
        <begin position="259"/>
        <end position="376"/>
    </location>
</feature>
<organism evidence="2 3">
    <name type="scientific">Intrasporangium calvum</name>
    <dbReference type="NCBI Taxonomy" id="53358"/>
    <lineage>
        <taxon>Bacteria</taxon>
        <taxon>Bacillati</taxon>
        <taxon>Actinomycetota</taxon>
        <taxon>Actinomycetes</taxon>
        <taxon>Micrococcales</taxon>
        <taxon>Intrasporangiaceae</taxon>
        <taxon>Intrasporangium</taxon>
    </lineage>
</organism>
<name>A0ABT5GLJ1_9MICO</name>
<comment type="caution">
    <text evidence="2">The sequence shown here is derived from an EMBL/GenBank/DDBJ whole genome shotgun (WGS) entry which is preliminary data.</text>
</comment>
<dbReference type="PROSITE" id="PS50965">
    <property type="entry name" value="NERD"/>
    <property type="match status" value="1"/>
</dbReference>
<accession>A0ABT5GLJ1</accession>
<proteinExistence type="predicted"/>
<evidence type="ECO:0000313" key="3">
    <source>
        <dbReference type="Proteomes" id="UP001150259"/>
    </source>
</evidence>
<protein>
    <submittedName>
        <fullName evidence="2">NERD domain-containing protein</fullName>
    </submittedName>
</protein>
<dbReference type="Proteomes" id="UP001150259">
    <property type="component" value="Unassembled WGS sequence"/>
</dbReference>
<gene>
    <name evidence="2" type="ORF">OO014_15930</name>
</gene>
<keyword evidence="3" id="KW-1185">Reference proteome</keyword>
<evidence type="ECO:0000259" key="1">
    <source>
        <dbReference type="PROSITE" id="PS50965"/>
    </source>
</evidence>
<dbReference type="RefSeq" id="WP_272463310.1">
    <property type="nucleotide sequence ID" value="NZ_JAPFQL010000082.1"/>
</dbReference>
<reference evidence="2 3" key="1">
    <citation type="submission" date="2022-11" db="EMBL/GenBank/DDBJ databases">
        <title>Anaerobic phenanthrene biodegradation by a DNRA strain PheN6.</title>
        <authorList>
            <person name="Zhang Z."/>
        </authorList>
    </citation>
    <scope>NUCLEOTIDE SEQUENCE [LARGE SCALE GENOMIC DNA]</scope>
    <source>
        <strain evidence="2 3">PheN6</strain>
    </source>
</reference>
<evidence type="ECO:0000313" key="2">
    <source>
        <dbReference type="EMBL" id="MDC5698745.1"/>
    </source>
</evidence>
<dbReference type="EMBL" id="JAPFQL010000082">
    <property type="protein sequence ID" value="MDC5698745.1"/>
    <property type="molecule type" value="Genomic_DNA"/>
</dbReference>
<dbReference type="Pfam" id="PF08378">
    <property type="entry name" value="NERD"/>
    <property type="match status" value="1"/>
</dbReference>
<dbReference type="InterPro" id="IPR011528">
    <property type="entry name" value="NERD"/>
</dbReference>